<dbReference type="RefSeq" id="WP_191139553.1">
    <property type="nucleotide sequence ID" value="NZ_JACXAG020000003.1"/>
</dbReference>
<evidence type="ECO:0000256" key="10">
    <source>
        <dbReference type="ARBA" id="ARBA00023310"/>
    </source>
</evidence>
<reference evidence="16" key="1">
    <citation type="submission" date="2020-09" db="EMBL/GenBank/DDBJ databases">
        <title>A novel bacterium of genus Hazenella, isolated from South China Sea.</title>
        <authorList>
            <person name="Huang H."/>
            <person name="Mo K."/>
            <person name="Hu Y."/>
        </authorList>
    </citation>
    <scope>NUCLEOTIDE SEQUENCE</scope>
    <source>
        <strain evidence="16">IB182357</strain>
    </source>
</reference>
<dbReference type="CDD" id="cd06503">
    <property type="entry name" value="ATP-synt_Fo_b"/>
    <property type="match status" value="1"/>
</dbReference>
<evidence type="ECO:0000256" key="9">
    <source>
        <dbReference type="ARBA" id="ARBA00023136"/>
    </source>
</evidence>
<name>A0A926NAN0_9BACL</name>
<keyword evidence="5 13" id="KW-0812">Transmembrane</keyword>
<evidence type="ECO:0000256" key="4">
    <source>
        <dbReference type="ARBA" id="ARBA00022547"/>
    </source>
</evidence>
<evidence type="ECO:0000256" key="6">
    <source>
        <dbReference type="ARBA" id="ARBA00022781"/>
    </source>
</evidence>
<keyword evidence="2 13" id="KW-0813">Transport</keyword>
<evidence type="ECO:0000256" key="5">
    <source>
        <dbReference type="ARBA" id="ARBA00022692"/>
    </source>
</evidence>
<dbReference type="EMBL" id="JACXAH010000008">
    <property type="protein sequence ID" value="MBD1372130.1"/>
    <property type="molecule type" value="Genomic_DNA"/>
</dbReference>
<evidence type="ECO:0000256" key="14">
    <source>
        <dbReference type="RuleBase" id="RU003848"/>
    </source>
</evidence>
<keyword evidence="10 13" id="KW-0066">ATP synthesis</keyword>
<comment type="caution">
    <text evidence="16">The sequence shown here is derived from an EMBL/GenBank/DDBJ whole genome shotgun (WGS) entry which is preliminary data.</text>
</comment>
<feature type="transmembrane region" description="Helical" evidence="13">
    <location>
        <begin position="6"/>
        <end position="28"/>
    </location>
</feature>
<evidence type="ECO:0000256" key="7">
    <source>
        <dbReference type="ARBA" id="ARBA00022989"/>
    </source>
</evidence>
<keyword evidence="6 13" id="KW-0375">Hydrogen ion transport</keyword>
<evidence type="ECO:0000256" key="8">
    <source>
        <dbReference type="ARBA" id="ARBA00023065"/>
    </source>
</evidence>
<keyword evidence="17" id="KW-1185">Reference proteome</keyword>
<evidence type="ECO:0000313" key="16">
    <source>
        <dbReference type="EMBL" id="MBD1372130.1"/>
    </source>
</evidence>
<dbReference type="Pfam" id="PF00430">
    <property type="entry name" value="ATP-synt_B"/>
    <property type="match status" value="1"/>
</dbReference>
<comment type="similarity">
    <text evidence="1 13 14">Belongs to the ATPase B chain family.</text>
</comment>
<accession>A0A926NAN0</accession>
<dbReference type="AlphaFoldDB" id="A0A926NAN0"/>
<dbReference type="InterPro" id="IPR005864">
    <property type="entry name" value="ATP_synth_F0_bsu_bac"/>
</dbReference>
<dbReference type="InterPro" id="IPR028987">
    <property type="entry name" value="ATP_synth_B-like_membr_sf"/>
</dbReference>
<dbReference type="GO" id="GO:0012505">
    <property type="term" value="C:endomembrane system"/>
    <property type="evidence" value="ECO:0007669"/>
    <property type="project" value="UniProtKB-SubCell"/>
</dbReference>
<dbReference type="NCBIfam" id="TIGR01144">
    <property type="entry name" value="ATP_synt_b"/>
    <property type="match status" value="1"/>
</dbReference>
<keyword evidence="15" id="KW-0175">Coiled coil</keyword>
<dbReference type="GO" id="GO:0045259">
    <property type="term" value="C:proton-transporting ATP synthase complex"/>
    <property type="evidence" value="ECO:0007669"/>
    <property type="project" value="UniProtKB-KW"/>
</dbReference>
<feature type="coiled-coil region" evidence="15">
    <location>
        <begin position="46"/>
        <end position="117"/>
    </location>
</feature>
<dbReference type="GO" id="GO:0046961">
    <property type="term" value="F:proton-transporting ATPase activity, rotational mechanism"/>
    <property type="evidence" value="ECO:0007669"/>
    <property type="project" value="TreeGrafter"/>
</dbReference>
<evidence type="ECO:0000256" key="3">
    <source>
        <dbReference type="ARBA" id="ARBA00022475"/>
    </source>
</evidence>
<gene>
    <name evidence="13 16" type="primary">atpF</name>
    <name evidence="16" type="ORF">IC620_07115</name>
</gene>
<protein>
    <recommendedName>
        <fullName evidence="13">ATP synthase subunit b</fullName>
    </recommendedName>
    <alternativeName>
        <fullName evidence="13">ATP synthase F(0) sector subunit b</fullName>
    </alternativeName>
    <alternativeName>
        <fullName evidence="13">ATPase subunit I</fullName>
    </alternativeName>
    <alternativeName>
        <fullName evidence="13">F-type ATPase subunit b</fullName>
        <shortName evidence="13">F-ATPase subunit b</shortName>
    </alternativeName>
</protein>
<organism evidence="16 17">
    <name type="scientific">Polycladospora coralii</name>
    <dbReference type="NCBI Taxonomy" id="2771432"/>
    <lineage>
        <taxon>Bacteria</taxon>
        <taxon>Bacillati</taxon>
        <taxon>Bacillota</taxon>
        <taxon>Bacilli</taxon>
        <taxon>Bacillales</taxon>
        <taxon>Thermoactinomycetaceae</taxon>
        <taxon>Polycladospora</taxon>
    </lineage>
</organism>
<keyword evidence="3 13" id="KW-1003">Cell membrane</keyword>
<dbReference type="GO" id="GO:0005886">
    <property type="term" value="C:plasma membrane"/>
    <property type="evidence" value="ECO:0007669"/>
    <property type="project" value="UniProtKB-SubCell"/>
</dbReference>
<dbReference type="PANTHER" id="PTHR33445">
    <property type="entry name" value="ATP SYNTHASE SUBUNIT B', CHLOROPLASTIC"/>
    <property type="match status" value="1"/>
</dbReference>
<keyword evidence="7 13" id="KW-1133">Transmembrane helix</keyword>
<dbReference type="Proteomes" id="UP000661691">
    <property type="component" value="Unassembled WGS sequence"/>
</dbReference>
<evidence type="ECO:0000313" key="17">
    <source>
        <dbReference type="Proteomes" id="UP000661691"/>
    </source>
</evidence>
<dbReference type="InterPro" id="IPR050059">
    <property type="entry name" value="ATP_synthase_B_chain"/>
</dbReference>
<keyword evidence="8 13" id="KW-0406">Ion transport</keyword>
<dbReference type="PANTHER" id="PTHR33445:SF1">
    <property type="entry name" value="ATP SYNTHASE SUBUNIT B"/>
    <property type="match status" value="1"/>
</dbReference>
<dbReference type="InterPro" id="IPR002146">
    <property type="entry name" value="ATP_synth_b/b'su_bac/chlpt"/>
</dbReference>
<evidence type="ECO:0000256" key="13">
    <source>
        <dbReference type="HAMAP-Rule" id="MF_01398"/>
    </source>
</evidence>
<comment type="subunit">
    <text evidence="13">F-type ATPases have 2 components, F(1) - the catalytic core - and F(0) - the membrane proton channel. F(1) has five subunits: alpha(3), beta(3), gamma(1), delta(1), epsilon(1). F(0) has three main subunits: a(1), b(2) and c(10-14). The alpha and beta chains form an alternating ring which encloses part of the gamma chain. F(1) is attached to F(0) by a central stalk formed by the gamma and epsilon chains, while a peripheral stalk is formed by the delta and b chains.</text>
</comment>
<dbReference type="GO" id="GO:0046933">
    <property type="term" value="F:proton-transporting ATP synthase activity, rotational mechanism"/>
    <property type="evidence" value="ECO:0007669"/>
    <property type="project" value="UniProtKB-UniRule"/>
</dbReference>
<keyword evidence="9 13" id="KW-0472">Membrane</keyword>
<proteinExistence type="inferred from homology"/>
<comment type="subcellular location">
    <subcellularLocation>
        <location evidence="13">Cell membrane</location>
        <topology evidence="13">Single-pass membrane protein</topology>
    </subcellularLocation>
    <subcellularLocation>
        <location evidence="12">Endomembrane system</location>
        <topology evidence="12">Single-pass membrane protein</topology>
    </subcellularLocation>
</comment>
<dbReference type="HAMAP" id="MF_01398">
    <property type="entry name" value="ATP_synth_b_bprime"/>
    <property type="match status" value="1"/>
</dbReference>
<sequence>MLEFHFGTMITQLLIFIILLLLVSKFAMKPMLETMKKRQDHIDHQIQSAEKSNEEASQLIEQQKALLTQARQEAKDILERAKAQKDREATEIIHAAEERANRLINEATSQIEREKEKAIADLRNEVGEIAVTLTSKILQEKLDSQSQTKFVNQYLEQVGRLQ</sequence>
<comment type="function">
    <text evidence="13">Component of the F(0) channel, it forms part of the peripheral stalk, linking F(1) to F(0).</text>
</comment>
<evidence type="ECO:0000256" key="1">
    <source>
        <dbReference type="ARBA" id="ARBA00005513"/>
    </source>
</evidence>
<dbReference type="SUPFAM" id="SSF81573">
    <property type="entry name" value="F1F0 ATP synthase subunit B, membrane domain"/>
    <property type="match status" value="1"/>
</dbReference>
<evidence type="ECO:0000256" key="11">
    <source>
        <dbReference type="ARBA" id="ARBA00025198"/>
    </source>
</evidence>
<keyword evidence="4 13" id="KW-0138">CF(0)</keyword>
<evidence type="ECO:0000256" key="2">
    <source>
        <dbReference type="ARBA" id="ARBA00022448"/>
    </source>
</evidence>
<evidence type="ECO:0000256" key="12">
    <source>
        <dbReference type="ARBA" id="ARBA00037847"/>
    </source>
</evidence>
<evidence type="ECO:0000256" key="15">
    <source>
        <dbReference type="SAM" id="Coils"/>
    </source>
</evidence>
<comment type="function">
    <text evidence="11 13">F(1)F(0) ATP synthase produces ATP from ADP in the presence of a proton or sodium gradient. F-type ATPases consist of two structural domains, F(1) containing the extramembraneous catalytic core and F(0) containing the membrane proton channel, linked together by a central stalk and a peripheral stalk. During catalysis, ATP synthesis in the catalytic domain of F(1) is coupled via a rotary mechanism of the central stalk subunits to proton translocation.</text>
</comment>